<feature type="transmembrane region" description="Helical" evidence="1">
    <location>
        <begin position="349"/>
        <end position="380"/>
    </location>
</feature>
<keyword evidence="1" id="KW-1133">Transmembrane helix</keyword>
<keyword evidence="1" id="KW-0472">Membrane</keyword>
<evidence type="ECO:0000256" key="1">
    <source>
        <dbReference type="SAM" id="Phobius"/>
    </source>
</evidence>
<protein>
    <recommendedName>
        <fullName evidence="4">DUF3068 domain-containing protein</fullName>
    </recommendedName>
</protein>
<keyword evidence="1" id="KW-0812">Transmembrane</keyword>
<dbReference type="RefSeq" id="WP_349117769.1">
    <property type="nucleotide sequence ID" value="NZ_JBBMFM010000009.1"/>
</dbReference>
<organism evidence="2 3">
    <name type="scientific">Enterocloster hominis</name>
    <name type="common">ex Hitch et al. 2024</name>
    <dbReference type="NCBI Taxonomy" id="1917870"/>
    <lineage>
        <taxon>Bacteria</taxon>
        <taxon>Bacillati</taxon>
        <taxon>Bacillota</taxon>
        <taxon>Clostridia</taxon>
        <taxon>Lachnospirales</taxon>
        <taxon>Lachnospiraceae</taxon>
        <taxon>Enterocloster</taxon>
    </lineage>
</organism>
<evidence type="ECO:0000313" key="2">
    <source>
        <dbReference type="EMBL" id="MEQ2424145.1"/>
    </source>
</evidence>
<name>A0ABV1D173_9FIRM</name>
<evidence type="ECO:0008006" key="4">
    <source>
        <dbReference type="Google" id="ProtNLM"/>
    </source>
</evidence>
<dbReference type="Proteomes" id="UP001454086">
    <property type="component" value="Unassembled WGS sequence"/>
</dbReference>
<dbReference type="EMBL" id="JBBMFM010000009">
    <property type="protein sequence ID" value="MEQ2424145.1"/>
    <property type="molecule type" value="Genomic_DNA"/>
</dbReference>
<gene>
    <name evidence="2" type="ORF">WMQ36_04100</name>
</gene>
<accession>A0ABV1D173</accession>
<evidence type="ECO:0000313" key="3">
    <source>
        <dbReference type="Proteomes" id="UP001454086"/>
    </source>
</evidence>
<proteinExistence type="predicted"/>
<sequence>MTGKRRAKRRVKRQDWKAVRLLTALLVILTWMIQLDSRMDFVYAQTQMPDKDPVLEGDMLYITRKMEAGPEAAGAGIKAGQAAGAKAGTAAGQTADAQAVAGQIADAQLADAQAADTQTADAQAVPDIPPESYWDRNGREYVLDHYEVKEIPGHMVGRVLEKQVVYSDVEGAEGLPESISVTEEVSGIPAEGELYIRDSRIVREEWRDGFQAPVLFHSYGADEYQTGSLVISGEDVLASAVESQEGILEVMGLSPQQYRIHSMTWDGEAFEDEDGQLCRRAMAEGQKLVRDYEITYEGEVAYMEPVSYEMEMAYRPVLPSRVWLDEEGTDTLAGEVAQEPSTTGEGGPLWYWVRSGFVITVGAGLIGICAGVLALAVSWLRQRKKEQDRKYLPDNISG</sequence>
<reference evidence="2 3" key="1">
    <citation type="submission" date="2024-03" db="EMBL/GenBank/DDBJ databases">
        <title>Human intestinal bacterial collection.</title>
        <authorList>
            <person name="Pauvert C."/>
            <person name="Hitch T.C.A."/>
            <person name="Clavel T."/>
        </authorList>
    </citation>
    <scope>NUCLEOTIDE SEQUENCE [LARGE SCALE GENOMIC DNA]</scope>
    <source>
        <strain evidence="2 3">CLA-SR-H021</strain>
    </source>
</reference>
<keyword evidence="3" id="KW-1185">Reference proteome</keyword>
<comment type="caution">
    <text evidence="2">The sequence shown here is derived from an EMBL/GenBank/DDBJ whole genome shotgun (WGS) entry which is preliminary data.</text>
</comment>